<dbReference type="AlphaFoldDB" id="A0A7J9CWK8"/>
<reference evidence="1 2" key="1">
    <citation type="journal article" date="2019" name="Genome Biol. Evol.">
        <title>Insights into the evolution of the New World diploid cottons (Gossypium, subgenus Houzingenia) based on genome sequencing.</title>
        <authorList>
            <person name="Grover C.E."/>
            <person name="Arick M.A. 2nd"/>
            <person name="Thrash A."/>
            <person name="Conover J.L."/>
            <person name="Sanders W.S."/>
            <person name="Peterson D.G."/>
            <person name="Frelichowski J.E."/>
            <person name="Scheffler J.A."/>
            <person name="Scheffler B.E."/>
            <person name="Wendel J.F."/>
        </authorList>
    </citation>
    <scope>NUCLEOTIDE SEQUENCE [LARGE SCALE GENOMIC DNA]</scope>
    <source>
        <strain evidence="1">5</strain>
        <tissue evidence="1">Leaf</tissue>
    </source>
</reference>
<dbReference type="OrthoDB" id="998310at2759"/>
<sequence>MLYWELCQVTQPYKMSIKGCLLLLQLWAWWQLPFLRPQVNDPYMFPYHRMRRSGNFGQLEYVGHEGDVDSVRDSRPVGENDVNWRDINVEYIDAWDHRIEFLPIYKSFFSSDTIIYLEYMSWFRSECNRTTGSSSVPTELRPSLVSTQYPSQFTPLIHVHFTNPVSFSQPLHYAPLHVSGTTPPIVINASVDAKVNFNVYGFCDTIHFHVHSGKRSQLGVLSCHVNRETRSTGIAFSNIFLTKEIKRVLESSVMRYHFEPILEKSGSVVIWLCTVTCGSLRGGLNRRSLCWYNEEPIDGRYTIMSSNFWILENVALQISNRSLRSVPLTFLLIRRLAPSWTHEDSQAGSNCFSGVKVMLLSGQRQLLLLNNQLITTIATVLT</sequence>
<organism evidence="1 2">
    <name type="scientific">Gossypium gossypioides</name>
    <name type="common">Mexican cotton</name>
    <name type="synonym">Selera gossypioides</name>
    <dbReference type="NCBI Taxonomy" id="34282"/>
    <lineage>
        <taxon>Eukaryota</taxon>
        <taxon>Viridiplantae</taxon>
        <taxon>Streptophyta</taxon>
        <taxon>Embryophyta</taxon>
        <taxon>Tracheophyta</taxon>
        <taxon>Spermatophyta</taxon>
        <taxon>Magnoliopsida</taxon>
        <taxon>eudicotyledons</taxon>
        <taxon>Gunneridae</taxon>
        <taxon>Pentapetalae</taxon>
        <taxon>rosids</taxon>
        <taxon>malvids</taxon>
        <taxon>Malvales</taxon>
        <taxon>Malvaceae</taxon>
        <taxon>Malvoideae</taxon>
        <taxon>Gossypium</taxon>
    </lineage>
</organism>
<comment type="caution">
    <text evidence="1">The sequence shown here is derived from an EMBL/GenBank/DDBJ whole genome shotgun (WGS) entry which is preliminary data.</text>
</comment>
<dbReference type="EMBL" id="JABEZY010000035">
    <property type="protein sequence ID" value="MBA0752833.1"/>
    <property type="molecule type" value="Genomic_DNA"/>
</dbReference>
<gene>
    <name evidence="1" type="ORF">Gogos_005563</name>
</gene>
<evidence type="ECO:0000313" key="2">
    <source>
        <dbReference type="Proteomes" id="UP000593579"/>
    </source>
</evidence>
<protein>
    <recommendedName>
        <fullName evidence="3">Aminotransferase-like plant mobile domain-containing protein</fullName>
    </recommendedName>
</protein>
<proteinExistence type="predicted"/>
<evidence type="ECO:0008006" key="3">
    <source>
        <dbReference type="Google" id="ProtNLM"/>
    </source>
</evidence>
<name>A0A7J9CWK8_GOSGO</name>
<evidence type="ECO:0000313" key="1">
    <source>
        <dbReference type="EMBL" id="MBA0752833.1"/>
    </source>
</evidence>
<dbReference type="Proteomes" id="UP000593579">
    <property type="component" value="Unassembled WGS sequence"/>
</dbReference>
<accession>A0A7J9CWK8</accession>
<keyword evidence="2" id="KW-1185">Reference proteome</keyword>